<organism evidence="1 2">
    <name type="scientific">Pedobacter lusitanus</name>
    <dbReference type="NCBI Taxonomy" id="1503925"/>
    <lineage>
        <taxon>Bacteria</taxon>
        <taxon>Pseudomonadati</taxon>
        <taxon>Bacteroidota</taxon>
        <taxon>Sphingobacteriia</taxon>
        <taxon>Sphingobacteriales</taxon>
        <taxon>Sphingobacteriaceae</taxon>
        <taxon>Pedobacter</taxon>
    </lineage>
</organism>
<proteinExistence type="predicted"/>
<dbReference type="EMBL" id="JXRA01000147">
    <property type="protein sequence ID" value="KIO74689.1"/>
    <property type="molecule type" value="Genomic_DNA"/>
</dbReference>
<protein>
    <submittedName>
        <fullName evidence="1">Uncharacterized protein</fullName>
    </submittedName>
</protein>
<accession>A0A0D0FQE4</accession>
<dbReference type="OrthoDB" id="976443at2"/>
<reference evidence="1 2" key="1">
    <citation type="submission" date="2015-01" db="EMBL/GenBank/DDBJ databases">
        <title>Draft genome sequence of Pedobacter sp. NL19 isolated from sludge of an effluent treatment pond in an abandoned uranium mine.</title>
        <authorList>
            <person name="Santos T."/>
            <person name="Caetano T."/>
            <person name="Covas C."/>
            <person name="Cruz A."/>
            <person name="Mendo S."/>
        </authorList>
    </citation>
    <scope>NUCLEOTIDE SEQUENCE [LARGE SCALE GENOMIC DNA]</scope>
    <source>
        <strain evidence="1 2">NL19</strain>
    </source>
</reference>
<sequence>MTKKTGGGSATNSGIDYQQRVAACFQIFLYTQFEISQVLNEDFSLTIKSLHFETADAVDDLKLLCDKDHTLYLQVKRSISFSDSPESEFIKTLDQFIEQQSVGGFNNYYVLVTTSDSSRRLTGELRKILTSIRLNDTAFKLNPLNKSEQEVYNKFRAAFISRSLTLTGNRIDDRKFVEFAKRVYIEVMDVEAGMSLERSAKLLLVGRMQNPDLVWSLLIRNSLVYATNRASINRQALTNVLNNYRVRKNHFIDQDEFEAILRDAVILNGEYSCNKEVLILESEEGDKNEIMEIARFSDVCSKQLSFSNNKVKFINDSESLTLIYRGSSAIGLSRFVEQNPGALGIKPLVIFDLPAIERGGQEECIKLYNEYVDQLSKENRNIGNCLHCGKPVGKTENLLIEIDDDDTASAVGACHLACRRPMDRVLGTARLENELSSPYLEDFDFNRWVSLSLKGGIILDGLIPALQGKASIAWSGFPHQSDGDFCVKFQMEDGTKRFAFHRGKIERMTEQEATEHVRRFKVQLEKQKAENDLLGFTTKNRQYGVYSRLLLSIEQDDEFVAINDAEAVRYSQQEAKIHDTGRMYYAPLCYIADKHSGAILNISNMIPIISDPRMMDSLAKSWQRAGIDIEDLTLRILSSDSEVDIFFAQLFADKNTLVLNPLLDQNARLVKGFFISPAQDILQQQEEANEGLWEIDDPAWQKGDLVKIIVPDEDGPKKMFGQLLFDEALNEDDIRVVIFQPMENGKPVYDIELVIPSVLVSCWDGSDNNNSLT</sequence>
<dbReference type="STRING" id="1503925.TH53_25000"/>
<name>A0A0D0FQE4_9SPHI</name>
<keyword evidence="2" id="KW-1185">Reference proteome</keyword>
<dbReference type="Proteomes" id="UP000032049">
    <property type="component" value="Unassembled WGS sequence"/>
</dbReference>
<dbReference type="AlphaFoldDB" id="A0A0D0FQE4"/>
<comment type="caution">
    <text evidence="1">The sequence shown here is derived from an EMBL/GenBank/DDBJ whole genome shotgun (WGS) entry which is preliminary data.</text>
</comment>
<evidence type="ECO:0000313" key="1">
    <source>
        <dbReference type="EMBL" id="KIO74689.1"/>
    </source>
</evidence>
<gene>
    <name evidence="1" type="ORF">TH53_25000</name>
</gene>
<dbReference type="RefSeq" id="WP_041886952.1">
    <property type="nucleotide sequence ID" value="NZ_CP157278.1"/>
</dbReference>
<evidence type="ECO:0000313" key="2">
    <source>
        <dbReference type="Proteomes" id="UP000032049"/>
    </source>
</evidence>